<evidence type="ECO:0000259" key="9">
    <source>
        <dbReference type="Pfam" id="PF22732"/>
    </source>
</evidence>
<keyword evidence="4" id="KW-0805">Transcription regulation</keyword>
<feature type="domain" description="MRG" evidence="8">
    <location>
        <begin position="154"/>
        <end position="437"/>
    </location>
</feature>
<evidence type="ECO:0000313" key="10">
    <source>
        <dbReference type="EMBL" id="KAE9534306.1"/>
    </source>
</evidence>
<dbReference type="GO" id="GO:0006325">
    <property type="term" value="P:chromatin organization"/>
    <property type="evidence" value="ECO:0007669"/>
    <property type="project" value="UniProtKB-KW"/>
</dbReference>
<evidence type="ECO:0000313" key="11">
    <source>
        <dbReference type="Proteomes" id="UP000475862"/>
    </source>
</evidence>
<dbReference type="GO" id="GO:0006355">
    <property type="term" value="P:regulation of DNA-templated transcription"/>
    <property type="evidence" value="ECO:0007669"/>
    <property type="project" value="InterPro"/>
</dbReference>
<dbReference type="GO" id="GO:0005634">
    <property type="term" value="C:nucleus"/>
    <property type="evidence" value="ECO:0007669"/>
    <property type="project" value="UniProtKB-SubCell"/>
</dbReference>
<dbReference type="EMBL" id="VYZN01000028">
    <property type="protein sequence ID" value="KAE9534306.1"/>
    <property type="molecule type" value="Genomic_DNA"/>
</dbReference>
<dbReference type="Gene3D" id="2.30.30.140">
    <property type="match status" value="1"/>
</dbReference>
<evidence type="ECO:0000256" key="2">
    <source>
        <dbReference type="ARBA" id="ARBA00022843"/>
    </source>
</evidence>
<dbReference type="InterPro" id="IPR016197">
    <property type="entry name" value="Chromo-like_dom_sf"/>
</dbReference>
<protein>
    <recommendedName>
        <fullName evidence="7">Protein male-specific lethal-3</fullName>
    </recommendedName>
</protein>
<keyword evidence="3" id="KW-0156">Chromatin regulator</keyword>
<dbReference type="InterPro" id="IPR026541">
    <property type="entry name" value="MRG_dom"/>
</dbReference>
<dbReference type="Gene3D" id="1.10.274.30">
    <property type="entry name" value="MRG domain"/>
    <property type="match status" value="1"/>
</dbReference>
<dbReference type="OrthoDB" id="10044771at2759"/>
<keyword evidence="6" id="KW-0539">Nucleus</keyword>
<proteinExistence type="predicted"/>
<dbReference type="GO" id="GO:0035267">
    <property type="term" value="C:NuA4 histone acetyltransferase complex"/>
    <property type="evidence" value="ECO:0007669"/>
    <property type="project" value="TreeGrafter"/>
</dbReference>
<dbReference type="Pfam" id="PF05712">
    <property type="entry name" value="MRG"/>
    <property type="match status" value="1"/>
</dbReference>
<dbReference type="InterPro" id="IPR053820">
    <property type="entry name" value="MSL3_chromo-like"/>
</dbReference>
<comment type="subcellular location">
    <subcellularLocation>
        <location evidence="1">Nucleus</location>
    </subcellularLocation>
</comment>
<keyword evidence="11" id="KW-1185">Reference proteome</keyword>
<dbReference type="InterPro" id="IPR038217">
    <property type="entry name" value="MRG_C_sf"/>
</dbReference>
<keyword evidence="2" id="KW-0832">Ubl conjugation</keyword>
<dbReference type="GO" id="GO:0072487">
    <property type="term" value="C:MSL complex"/>
    <property type="evidence" value="ECO:0007669"/>
    <property type="project" value="TreeGrafter"/>
</dbReference>
<evidence type="ECO:0000256" key="3">
    <source>
        <dbReference type="ARBA" id="ARBA00022853"/>
    </source>
</evidence>
<dbReference type="PANTHER" id="PTHR10880">
    <property type="entry name" value="MORTALITY FACTOR 4-LIKE PROTEIN"/>
    <property type="match status" value="1"/>
</dbReference>
<dbReference type="PANTHER" id="PTHR10880:SF15">
    <property type="entry name" value="MSL COMPLEX SUBUNIT 3"/>
    <property type="match status" value="1"/>
</dbReference>
<feature type="domain" description="MSL3 chromodomain-like" evidence="9">
    <location>
        <begin position="12"/>
        <end position="89"/>
    </location>
</feature>
<evidence type="ECO:0000256" key="6">
    <source>
        <dbReference type="ARBA" id="ARBA00023242"/>
    </source>
</evidence>
<organism evidence="10 11">
    <name type="scientific">Aphis glycines</name>
    <name type="common">Soybean aphid</name>
    <dbReference type="NCBI Taxonomy" id="307491"/>
    <lineage>
        <taxon>Eukaryota</taxon>
        <taxon>Metazoa</taxon>
        <taxon>Ecdysozoa</taxon>
        <taxon>Arthropoda</taxon>
        <taxon>Hexapoda</taxon>
        <taxon>Insecta</taxon>
        <taxon>Pterygota</taxon>
        <taxon>Neoptera</taxon>
        <taxon>Paraneoptera</taxon>
        <taxon>Hemiptera</taxon>
        <taxon>Sternorrhyncha</taxon>
        <taxon>Aphidomorpha</taxon>
        <taxon>Aphidoidea</taxon>
        <taxon>Aphididae</taxon>
        <taxon>Aphidini</taxon>
        <taxon>Aphis</taxon>
        <taxon>Aphis</taxon>
    </lineage>
</organism>
<keyword evidence="5" id="KW-0804">Transcription</keyword>
<dbReference type="PROSITE" id="PS51640">
    <property type="entry name" value="MRG"/>
    <property type="match status" value="1"/>
</dbReference>
<dbReference type="Proteomes" id="UP000475862">
    <property type="component" value="Unassembled WGS sequence"/>
</dbReference>
<comment type="caution">
    <text evidence="10">The sequence shown here is derived from an EMBL/GenBank/DDBJ whole genome shotgun (WGS) entry which is preliminary data.</text>
</comment>
<gene>
    <name evidence="10" type="ORF">AGLY_008396</name>
</gene>
<dbReference type="SUPFAM" id="SSF54160">
    <property type="entry name" value="Chromo domain-like"/>
    <property type="match status" value="1"/>
</dbReference>
<evidence type="ECO:0000256" key="4">
    <source>
        <dbReference type="ARBA" id="ARBA00023015"/>
    </source>
</evidence>
<reference evidence="10 11" key="1">
    <citation type="submission" date="2019-08" db="EMBL/GenBank/DDBJ databases">
        <title>The genome of the soybean aphid Biotype 1, its phylome, world population structure and adaptation to the North American continent.</title>
        <authorList>
            <person name="Giordano R."/>
            <person name="Donthu R.K."/>
            <person name="Hernandez A.G."/>
            <person name="Wright C.L."/>
            <person name="Zimin A.V."/>
        </authorList>
    </citation>
    <scope>NUCLEOTIDE SEQUENCE [LARGE SCALE GENOMIC DNA]</scope>
    <source>
        <tissue evidence="10">Whole aphids</tissue>
    </source>
</reference>
<accession>A0A6G0TL53</accession>
<evidence type="ECO:0000256" key="1">
    <source>
        <dbReference type="ARBA" id="ARBA00004123"/>
    </source>
</evidence>
<name>A0A6G0TL53_APHGL</name>
<dbReference type="FunFam" id="2.30.30.140:FF:000042">
    <property type="entry name" value="male-specific lethal 3 homolog"/>
    <property type="match status" value="1"/>
</dbReference>
<evidence type="ECO:0000256" key="7">
    <source>
        <dbReference type="ARBA" id="ARBA00069454"/>
    </source>
</evidence>
<sequence>MLVKKVLTKGKFEEGEKVLCYEPDPAKTKVLYDSKVLRVVPEKDDQGRKFFKFLIHFQGWNSTWDRYVTDEFILKDTEENRKLQKELAEEAQLTPGGNLYRKERKKRVVRTEPKPLVIEPDIVPLPINDKSMVEDENLPVPIDTILLPKRRLPDLEFPDNLKYHTGYNCYLTHEKNTLVQLPCQPNVVTLLESYLKYLARNNFSDNKATKKKRQPEVLDKKQLEKRSVYIFFWKYIISHNIYIICVEVLDGLRICFNTFLFRKLLVNEDEQAQYYEALKMTLQPPVNNIVSQNVEQDYDNVQNGEEMDSHENKNNVKVTRSSTSQYASSQKTCSDCSLTKSQCSKIVKDMFEKARDEYVSKADSWKAVPDSAYDEEIKQPAIIYGVYHLLRLLENLPKILAKTDVEGEKLSIVYSYSNGLLEYLSTQTHLFGMQYYVKNEMDANVKSSAPNRNHRNHKNI</sequence>
<dbReference type="Pfam" id="PF22732">
    <property type="entry name" value="MSL3_chromo-like"/>
    <property type="match status" value="1"/>
</dbReference>
<evidence type="ECO:0000259" key="8">
    <source>
        <dbReference type="Pfam" id="PF05712"/>
    </source>
</evidence>
<evidence type="ECO:0000256" key="5">
    <source>
        <dbReference type="ARBA" id="ARBA00023163"/>
    </source>
</evidence>
<dbReference type="InterPro" id="IPR008676">
    <property type="entry name" value="MRG"/>
</dbReference>
<dbReference type="AlphaFoldDB" id="A0A6G0TL53"/>